<feature type="compositionally biased region" description="Low complexity" evidence="1">
    <location>
        <begin position="74"/>
        <end position="88"/>
    </location>
</feature>
<dbReference type="CTD" id="20209686"/>
<dbReference type="Proteomes" id="UP000015101">
    <property type="component" value="Unassembled WGS sequence"/>
</dbReference>
<feature type="compositionally biased region" description="Basic residues" evidence="1">
    <location>
        <begin position="91"/>
        <end position="103"/>
    </location>
</feature>
<dbReference type="EMBL" id="AMQM01010842">
    <property type="status" value="NOT_ANNOTATED_CDS"/>
    <property type="molecule type" value="Genomic_DNA"/>
</dbReference>
<feature type="domain" description="Serine/threonine-protein kinase WNK CCTL2" evidence="2">
    <location>
        <begin position="112"/>
        <end position="158"/>
    </location>
</feature>
<feature type="region of interest" description="Disordered" evidence="1">
    <location>
        <begin position="74"/>
        <end position="109"/>
    </location>
</feature>
<dbReference type="InParanoid" id="T1FLI7"/>
<evidence type="ECO:0000313" key="5">
    <source>
        <dbReference type="Proteomes" id="UP000015101"/>
    </source>
</evidence>
<dbReference type="GeneID" id="20209686"/>
<evidence type="ECO:0000313" key="4">
    <source>
        <dbReference type="EnsemblMetazoa" id="HelroP184579"/>
    </source>
</evidence>
<reference evidence="5" key="1">
    <citation type="submission" date="2012-12" db="EMBL/GenBank/DDBJ databases">
        <authorList>
            <person name="Hellsten U."/>
            <person name="Grimwood J."/>
            <person name="Chapman J.A."/>
            <person name="Shapiro H."/>
            <person name="Aerts A."/>
            <person name="Otillar R.P."/>
            <person name="Terry A.Y."/>
            <person name="Boore J.L."/>
            <person name="Simakov O."/>
            <person name="Marletaz F."/>
            <person name="Cho S.-J."/>
            <person name="Edsinger-Gonzales E."/>
            <person name="Havlak P."/>
            <person name="Kuo D.-H."/>
            <person name="Larsson T."/>
            <person name="Lv J."/>
            <person name="Arendt D."/>
            <person name="Savage R."/>
            <person name="Osoegawa K."/>
            <person name="de Jong P."/>
            <person name="Lindberg D.R."/>
            <person name="Seaver E.C."/>
            <person name="Weisblat D.A."/>
            <person name="Putnam N.H."/>
            <person name="Grigoriev I.V."/>
            <person name="Rokhsar D.S."/>
        </authorList>
    </citation>
    <scope>NUCLEOTIDE SEQUENCE</scope>
</reference>
<reference evidence="3 5" key="2">
    <citation type="journal article" date="2013" name="Nature">
        <title>Insights into bilaterian evolution from three spiralian genomes.</title>
        <authorList>
            <person name="Simakov O."/>
            <person name="Marletaz F."/>
            <person name="Cho S.J."/>
            <person name="Edsinger-Gonzales E."/>
            <person name="Havlak P."/>
            <person name="Hellsten U."/>
            <person name="Kuo D.H."/>
            <person name="Larsson T."/>
            <person name="Lv J."/>
            <person name="Arendt D."/>
            <person name="Savage R."/>
            <person name="Osoegawa K."/>
            <person name="de Jong P."/>
            <person name="Grimwood J."/>
            <person name="Chapman J.A."/>
            <person name="Shapiro H."/>
            <person name="Aerts A."/>
            <person name="Otillar R.P."/>
            <person name="Terry A.Y."/>
            <person name="Boore J.L."/>
            <person name="Grigoriev I.V."/>
            <person name="Lindberg D.R."/>
            <person name="Seaver E.C."/>
            <person name="Weisblat D.A."/>
            <person name="Putnam N.H."/>
            <person name="Rokhsar D.S."/>
        </authorList>
    </citation>
    <scope>NUCLEOTIDE SEQUENCE</scope>
</reference>
<dbReference type="Pfam" id="PF24889">
    <property type="entry name" value="CCTL2_WNK"/>
    <property type="match status" value="1"/>
</dbReference>
<dbReference type="eggNOG" id="KOG0584">
    <property type="taxonomic scope" value="Eukaryota"/>
</dbReference>
<dbReference type="InterPro" id="IPR056865">
    <property type="entry name" value="CCTL2_WNK"/>
</dbReference>
<proteinExistence type="predicted"/>
<dbReference type="EMBL" id="KB095945">
    <property type="protein sequence ID" value="ESO09648.1"/>
    <property type="molecule type" value="Genomic_DNA"/>
</dbReference>
<gene>
    <name evidence="4" type="primary">20209686</name>
    <name evidence="3" type="ORF">HELRODRAFT_184579</name>
</gene>
<dbReference type="EnsemblMetazoa" id="HelroT184579">
    <property type="protein sequence ID" value="HelroP184579"/>
    <property type="gene ID" value="HelroG184579"/>
</dbReference>
<evidence type="ECO:0000259" key="2">
    <source>
        <dbReference type="Pfam" id="PF24889"/>
    </source>
</evidence>
<reference evidence="4" key="3">
    <citation type="submission" date="2015-06" db="UniProtKB">
        <authorList>
            <consortium name="EnsemblMetazoa"/>
        </authorList>
    </citation>
    <scope>IDENTIFICATION</scope>
</reference>
<dbReference type="RefSeq" id="XP_009012254.1">
    <property type="nucleotide sequence ID" value="XM_009014006.1"/>
</dbReference>
<protein>
    <recommendedName>
        <fullName evidence="2">Serine/threonine-protein kinase WNK CCTL2 domain-containing protein</fullName>
    </recommendedName>
</protein>
<evidence type="ECO:0000313" key="3">
    <source>
        <dbReference type="EMBL" id="ESO09648.1"/>
    </source>
</evidence>
<dbReference type="AlphaFoldDB" id="T1FLI7"/>
<dbReference type="EMBL" id="AMQM01010841">
    <property type="status" value="NOT_ANNOTATED_CDS"/>
    <property type="molecule type" value="Genomic_DNA"/>
</dbReference>
<dbReference type="KEGG" id="hro:HELRODRAFT_184579"/>
<name>T1FLI7_HELRO</name>
<sequence>MVDPVVNANKWPPTTCAASSVVPVGMVNQSNQPSSPGTNVDDLKHIRESDVDSSYATSATVSTTSIATVTSATVTATSTTTSTTSSSADKAKRRDKSKPKKVRRSDPRLALPNLTIQSIESDGDVIHCQLETSKQSMVSFKFSRDVDLPEDIAENLVS</sequence>
<keyword evidence="5" id="KW-1185">Reference proteome</keyword>
<dbReference type="HOGENOM" id="CLU_1671224_0_0_1"/>
<accession>T1FLI7</accession>
<organism evidence="4 5">
    <name type="scientific">Helobdella robusta</name>
    <name type="common">Californian leech</name>
    <dbReference type="NCBI Taxonomy" id="6412"/>
    <lineage>
        <taxon>Eukaryota</taxon>
        <taxon>Metazoa</taxon>
        <taxon>Spiralia</taxon>
        <taxon>Lophotrochozoa</taxon>
        <taxon>Annelida</taxon>
        <taxon>Clitellata</taxon>
        <taxon>Hirudinea</taxon>
        <taxon>Rhynchobdellida</taxon>
        <taxon>Glossiphoniidae</taxon>
        <taxon>Helobdella</taxon>
    </lineage>
</organism>
<evidence type="ECO:0000256" key="1">
    <source>
        <dbReference type="SAM" id="MobiDB-lite"/>
    </source>
</evidence>